<dbReference type="SUPFAM" id="SSF53187">
    <property type="entry name" value="Zn-dependent exopeptidases"/>
    <property type="match status" value="1"/>
</dbReference>
<dbReference type="Pfam" id="PF04389">
    <property type="entry name" value="Peptidase_M28"/>
    <property type="match status" value="1"/>
</dbReference>
<dbReference type="EMBL" id="JACEZS010000005">
    <property type="protein sequence ID" value="MBA5605410.1"/>
    <property type="molecule type" value="Genomic_DNA"/>
</dbReference>
<protein>
    <submittedName>
        <fullName evidence="6">M28 family peptidase</fullName>
    </submittedName>
</protein>
<feature type="domain" description="Fibronectin type-III" evidence="5">
    <location>
        <begin position="382"/>
        <end position="468"/>
    </location>
</feature>
<name>A0A7W2EGR5_9BURK</name>
<dbReference type="InterPro" id="IPR045175">
    <property type="entry name" value="M28_fam"/>
</dbReference>
<evidence type="ECO:0000313" key="7">
    <source>
        <dbReference type="Proteomes" id="UP000566711"/>
    </source>
</evidence>
<dbReference type="Proteomes" id="UP000566711">
    <property type="component" value="Unassembled WGS sequence"/>
</dbReference>
<dbReference type="GO" id="GO:0006508">
    <property type="term" value="P:proteolysis"/>
    <property type="evidence" value="ECO:0007669"/>
    <property type="project" value="InterPro"/>
</dbReference>
<evidence type="ECO:0000256" key="2">
    <source>
        <dbReference type="ARBA" id="ARBA00022525"/>
    </source>
</evidence>
<dbReference type="InterPro" id="IPR007484">
    <property type="entry name" value="Peptidase_M28"/>
</dbReference>
<gene>
    <name evidence="6" type="ORF">H3H36_08560</name>
</gene>
<dbReference type="Gene3D" id="3.40.630.10">
    <property type="entry name" value="Zn peptidases"/>
    <property type="match status" value="1"/>
</dbReference>
<evidence type="ECO:0000256" key="4">
    <source>
        <dbReference type="SAM" id="SignalP"/>
    </source>
</evidence>
<dbReference type="SUPFAM" id="SSF49265">
    <property type="entry name" value="Fibronectin type III"/>
    <property type="match status" value="1"/>
</dbReference>
<proteinExistence type="predicted"/>
<dbReference type="PROSITE" id="PS50853">
    <property type="entry name" value="FN3"/>
    <property type="match status" value="1"/>
</dbReference>
<dbReference type="CDD" id="cd00063">
    <property type="entry name" value="FN3"/>
    <property type="match status" value="1"/>
</dbReference>
<dbReference type="AlphaFoldDB" id="A0A7W2EGR5"/>
<reference evidence="6 7" key="1">
    <citation type="submission" date="2020-07" db="EMBL/GenBank/DDBJ databases">
        <title>Novel species isolated from subtropical streams in China.</title>
        <authorList>
            <person name="Lu H."/>
        </authorList>
    </citation>
    <scope>NUCLEOTIDE SEQUENCE [LARGE SCALE GENOMIC DNA]</scope>
    <source>
        <strain evidence="6 7">FT3S</strain>
    </source>
</reference>
<dbReference type="GO" id="GO:0005576">
    <property type="term" value="C:extracellular region"/>
    <property type="evidence" value="ECO:0007669"/>
    <property type="project" value="UniProtKB-SubCell"/>
</dbReference>
<keyword evidence="4" id="KW-0732">Signal</keyword>
<organism evidence="6 7">
    <name type="scientific">Rugamonas fusca</name>
    <dbReference type="NCBI Taxonomy" id="2758568"/>
    <lineage>
        <taxon>Bacteria</taxon>
        <taxon>Pseudomonadati</taxon>
        <taxon>Pseudomonadota</taxon>
        <taxon>Betaproteobacteria</taxon>
        <taxon>Burkholderiales</taxon>
        <taxon>Oxalobacteraceae</taxon>
        <taxon>Telluria group</taxon>
        <taxon>Rugamonas</taxon>
    </lineage>
</organism>
<keyword evidence="7" id="KW-1185">Reference proteome</keyword>
<evidence type="ECO:0000256" key="1">
    <source>
        <dbReference type="ARBA" id="ARBA00004613"/>
    </source>
</evidence>
<dbReference type="PANTHER" id="PTHR12147:SF26">
    <property type="entry name" value="PEPTIDASE M28 DOMAIN-CONTAINING PROTEIN"/>
    <property type="match status" value="1"/>
</dbReference>
<comment type="subcellular location">
    <subcellularLocation>
        <location evidence="1">Secreted</location>
    </subcellularLocation>
</comment>
<dbReference type="InterPro" id="IPR036116">
    <property type="entry name" value="FN3_sf"/>
</dbReference>
<sequence>MTRSRHRSVQMSHRAAAPSMLFLLALAGTASAAPETGPDSPRHQAQIDQIVSQISPQRIEGYIRKLVGFKTRHTMSDTVSDTEGIGAARRWIKAELERCGAADGGRLQVAFDSHISPVSARISRPTEVVNVVATLPGAQPASAARTYVVSGHYDSRNSDIMDASGAAPGANDDASGTAAVMEMACVMARYRFDATLVFMTVAGEEQGLLGATHWAEQASQQKRDIAGMFTNDIIGSSHDEHGKRDNTQVRLFAEGLPVQKENSPAVRTLVQTGGENDSLSRQLARAVKAAGERYVPGFKVNIIQRRDRYLRGGDHMPFLERGYAALRFTEPAEDFSHQHQNLRTENGKVYGDLPQFDDFDYIAQVARVNAAALASLALAPAAPRQVQVRTAQLENDTALLWQANAEPDLAGYRVVWRTTDAPDWQGAQLVGKVTEFRLPLSKDNYYFGVQAVDQDGNVSPASYPTPLR</sequence>
<keyword evidence="3" id="KW-0482">Metalloprotease</keyword>
<dbReference type="Gene3D" id="2.60.40.10">
    <property type="entry name" value="Immunoglobulins"/>
    <property type="match status" value="1"/>
</dbReference>
<keyword evidence="2" id="KW-0964">Secreted</keyword>
<accession>A0A7W2EGR5</accession>
<feature type="signal peptide" evidence="4">
    <location>
        <begin position="1"/>
        <end position="32"/>
    </location>
</feature>
<evidence type="ECO:0000256" key="3">
    <source>
        <dbReference type="ARBA" id="ARBA00023049"/>
    </source>
</evidence>
<dbReference type="PANTHER" id="PTHR12147">
    <property type="entry name" value="METALLOPEPTIDASE M28 FAMILY MEMBER"/>
    <property type="match status" value="1"/>
</dbReference>
<dbReference type="InterPro" id="IPR013783">
    <property type="entry name" value="Ig-like_fold"/>
</dbReference>
<dbReference type="GO" id="GO:0008235">
    <property type="term" value="F:metalloexopeptidase activity"/>
    <property type="evidence" value="ECO:0007669"/>
    <property type="project" value="InterPro"/>
</dbReference>
<dbReference type="InterPro" id="IPR003961">
    <property type="entry name" value="FN3_dom"/>
</dbReference>
<feature type="chain" id="PRO_5031080735" evidence="4">
    <location>
        <begin position="33"/>
        <end position="468"/>
    </location>
</feature>
<keyword evidence="3" id="KW-0645">Protease</keyword>
<comment type="caution">
    <text evidence="6">The sequence shown here is derived from an EMBL/GenBank/DDBJ whole genome shotgun (WGS) entry which is preliminary data.</text>
</comment>
<evidence type="ECO:0000313" key="6">
    <source>
        <dbReference type="EMBL" id="MBA5605410.1"/>
    </source>
</evidence>
<evidence type="ECO:0000259" key="5">
    <source>
        <dbReference type="PROSITE" id="PS50853"/>
    </source>
</evidence>
<keyword evidence="3" id="KW-0378">Hydrolase</keyword>